<gene>
    <name evidence="1" type="ORF">QQF64_022301</name>
</gene>
<protein>
    <submittedName>
        <fullName evidence="1">Uncharacterized protein</fullName>
    </submittedName>
</protein>
<comment type="caution">
    <text evidence="1">The sequence shown here is derived from an EMBL/GenBank/DDBJ whole genome shotgun (WGS) entry which is preliminary data.</text>
</comment>
<organism evidence="1 2">
    <name type="scientific">Cirrhinus molitorella</name>
    <name type="common">mud carp</name>
    <dbReference type="NCBI Taxonomy" id="172907"/>
    <lineage>
        <taxon>Eukaryota</taxon>
        <taxon>Metazoa</taxon>
        <taxon>Chordata</taxon>
        <taxon>Craniata</taxon>
        <taxon>Vertebrata</taxon>
        <taxon>Euteleostomi</taxon>
        <taxon>Actinopterygii</taxon>
        <taxon>Neopterygii</taxon>
        <taxon>Teleostei</taxon>
        <taxon>Ostariophysi</taxon>
        <taxon>Cypriniformes</taxon>
        <taxon>Cyprinidae</taxon>
        <taxon>Labeoninae</taxon>
        <taxon>Labeonini</taxon>
        <taxon>Cirrhinus</taxon>
    </lineage>
</organism>
<evidence type="ECO:0000313" key="1">
    <source>
        <dbReference type="EMBL" id="KAL1248983.1"/>
    </source>
</evidence>
<dbReference type="Proteomes" id="UP001558613">
    <property type="component" value="Unassembled WGS sequence"/>
</dbReference>
<sequence>MGLPPNVLKLLGVTEFDIDLGFSSRSCCWSKTIVTTAIADPTCTRFIPYSGSPSEVPSALADERSWCDGDRSFTVYSGWSCLGFLISLCHCIPVGEGTYTQGKSVNTNLICMEKVTVISSDSKSLWATQPHKESLPPNIAVKSRH</sequence>
<name>A0ABR3L835_9TELE</name>
<proteinExistence type="predicted"/>
<evidence type="ECO:0000313" key="2">
    <source>
        <dbReference type="Proteomes" id="UP001558613"/>
    </source>
</evidence>
<accession>A0ABR3L835</accession>
<keyword evidence="2" id="KW-1185">Reference proteome</keyword>
<dbReference type="EMBL" id="JAYMGO010000024">
    <property type="protein sequence ID" value="KAL1248983.1"/>
    <property type="molecule type" value="Genomic_DNA"/>
</dbReference>
<reference evidence="1 2" key="1">
    <citation type="submission" date="2023-09" db="EMBL/GenBank/DDBJ databases">
        <authorList>
            <person name="Wang M."/>
        </authorList>
    </citation>
    <scope>NUCLEOTIDE SEQUENCE [LARGE SCALE GENOMIC DNA]</scope>
    <source>
        <strain evidence="1">GT-2023</strain>
        <tissue evidence="1">Liver</tissue>
    </source>
</reference>